<evidence type="ECO:0000256" key="1">
    <source>
        <dbReference type="SAM" id="MobiDB-lite"/>
    </source>
</evidence>
<evidence type="ECO:0000313" key="3">
    <source>
        <dbReference type="EMBL" id="KAK7946027.1"/>
    </source>
</evidence>
<evidence type="ECO:0000313" key="4">
    <source>
        <dbReference type="Proteomes" id="UP001391051"/>
    </source>
</evidence>
<comment type="caution">
    <text evidence="3">The sequence shown here is derived from an EMBL/GenBank/DDBJ whole genome shotgun (WGS) entry which is preliminary data.</text>
</comment>
<feature type="signal peptide" evidence="2">
    <location>
        <begin position="1"/>
        <end position="19"/>
    </location>
</feature>
<dbReference type="GeneID" id="92079632"/>
<keyword evidence="4" id="KW-1185">Reference proteome</keyword>
<feature type="region of interest" description="Disordered" evidence="1">
    <location>
        <begin position="91"/>
        <end position="120"/>
    </location>
</feature>
<sequence length="171" mass="17695">MLLLCLNLLIRVGIGLVEGHPMFAGEEPNPVPLPLGPFDPHDLVTGPAVPVLDDGPRAQTPSLCSYAWPTIFALLDEVQACHDGLVALDDTPCPVPPPPQPEARGSSGSGPDSPAAFGTGVFCRNQNGQSVVMGVTFKSTGASSACRDVATGVQWILDNCATDAAQIPPET</sequence>
<dbReference type="Proteomes" id="UP001391051">
    <property type="component" value="Unassembled WGS sequence"/>
</dbReference>
<protein>
    <submittedName>
        <fullName evidence="3">Uncharacterized protein</fullName>
    </submittedName>
</protein>
<proteinExistence type="predicted"/>
<evidence type="ECO:0000256" key="2">
    <source>
        <dbReference type="SAM" id="SignalP"/>
    </source>
</evidence>
<reference evidence="3 4" key="1">
    <citation type="submission" date="2023-01" db="EMBL/GenBank/DDBJ databases">
        <title>Analysis of 21 Apiospora genomes using comparative genomics revels a genus with tremendous synthesis potential of carbohydrate active enzymes and secondary metabolites.</title>
        <authorList>
            <person name="Sorensen T."/>
        </authorList>
    </citation>
    <scope>NUCLEOTIDE SEQUENCE [LARGE SCALE GENOMIC DNA]</scope>
    <source>
        <strain evidence="3 4">CBS 24483</strain>
    </source>
</reference>
<keyword evidence="2" id="KW-0732">Signal</keyword>
<accession>A0ABR1Q267</accession>
<organism evidence="3 4">
    <name type="scientific">Apiospora aurea</name>
    <dbReference type="NCBI Taxonomy" id="335848"/>
    <lineage>
        <taxon>Eukaryota</taxon>
        <taxon>Fungi</taxon>
        <taxon>Dikarya</taxon>
        <taxon>Ascomycota</taxon>
        <taxon>Pezizomycotina</taxon>
        <taxon>Sordariomycetes</taxon>
        <taxon>Xylariomycetidae</taxon>
        <taxon>Amphisphaeriales</taxon>
        <taxon>Apiosporaceae</taxon>
        <taxon>Apiospora</taxon>
    </lineage>
</organism>
<dbReference type="EMBL" id="JAQQWE010000007">
    <property type="protein sequence ID" value="KAK7946027.1"/>
    <property type="molecule type" value="Genomic_DNA"/>
</dbReference>
<name>A0ABR1Q267_9PEZI</name>
<gene>
    <name evidence="3" type="ORF">PG986_010348</name>
</gene>
<feature type="chain" id="PRO_5046380971" evidence="2">
    <location>
        <begin position="20"/>
        <end position="171"/>
    </location>
</feature>
<dbReference type="RefSeq" id="XP_066696061.1">
    <property type="nucleotide sequence ID" value="XM_066846570.1"/>
</dbReference>